<evidence type="ECO:0000256" key="2">
    <source>
        <dbReference type="SAM" id="Phobius"/>
    </source>
</evidence>
<dbReference type="GO" id="GO:0042834">
    <property type="term" value="F:peptidoglycan binding"/>
    <property type="evidence" value="ECO:0007669"/>
    <property type="project" value="InterPro"/>
</dbReference>
<sequence length="326" mass="33837">MADLDYYGADYGAEAPSRVSDALRNFGLANWAGAATSLALAGGMAVWAVDLTMRDMSRVPVIAAMEGPMRVAPADPGGMQAKFQGMALSDITSGGPAAPAPEEIVLAPAPVDLSAPPLAERRVAAGLAPLDPVREALTASAAEPAAIATPTPADVATLAEPPAPAPVPEAVVAVIPEPEPEPEPEIEVAEVYTGPGIALSSRPEPRPKGLARRVPTEAPLQQPTTQVASLGGGTLDVDPSTLEAGTRVVQLGAYDSRDAAMGEWDRLSTKFSAYMGDKRRLVQKARSGGRDFWRLRVVGFEDGADARRFCSALLAKDAACIPVTVR</sequence>
<name>A0A2Y9AWE6_9RHOB</name>
<dbReference type="PROSITE" id="PS51724">
    <property type="entry name" value="SPOR"/>
    <property type="match status" value="1"/>
</dbReference>
<proteinExistence type="predicted"/>
<dbReference type="Proteomes" id="UP000245839">
    <property type="component" value="Unassembled WGS sequence"/>
</dbReference>
<evidence type="ECO:0000313" key="7">
    <source>
        <dbReference type="Proteomes" id="UP000251571"/>
    </source>
</evidence>
<organism evidence="5 7">
    <name type="scientific">Jannaschia seohaensis</name>
    <dbReference type="NCBI Taxonomy" id="475081"/>
    <lineage>
        <taxon>Bacteria</taxon>
        <taxon>Pseudomonadati</taxon>
        <taxon>Pseudomonadota</taxon>
        <taxon>Alphaproteobacteria</taxon>
        <taxon>Rhodobacterales</taxon>
        <taxon>Roseobacteraceae</taxon>
        <taxon>Jannaschia</taxon>
    </lineage>
</organism>
<reference evidence="5" key="2">
    <citation type="submission" date="2016-10" db="EMBL/GenBank/DDBJ databases">
        <authorList>
            <person name="Cai Z."/>
        </authorList>
    </citation>
    <scope>NUCLEOTIDE SEQUENCE [LARGE SCALE GENOMIC DNA]</scope>
    <source>
        <strain evidence="5">DSM 25227</strain>
    </source>
</reference>
<dbReference type="AlphaFoldDB" id="A0A2Y9AWE6"/>
<dbReference type="Gene3D" id="3.30.70.1070">
    <property type="entry name" value="Sporulation related repeat"/>
    <property type="match status" value="1"/>
</dbReference>
<gene>
    <name evidence="4" type="ORF">BCF38_105320</name>
    <name evidence="5" type="ORF">SAMN05421539_105320</name>
</gene>
<dbReference type="InterPro" id="IPR036680">
    <property type="entry name" value="SPOR-like_sf"/>
</dbReference>
<feature type="transmembrane region" description="Helical" evidence="2">
    <location>
        <begin position="28"/>
        <end position="49"/>
    </location>
</feature>
<reference evidence="7" key="1">
    <citation type="submission" date="2016-10" db="EMBL/GenBank/DDBJ databases">
        <authorList>
            <person name="Varghese N."/>
            <person name="Submissions S."/>
        </authorList>
    </citation>
    <scope>NUCLEOTIDE SEQUENCE [LARGE SCALE GENOMIC DNA]</scope>
    <source>
        <strain evidence="7">DSM 25227</strain>
    </source>
</reference>
<evidence type="ECO:0000259" key="3">
    <source>
        <dbReference type="PROSITE" id="PS51724"/>
    </source>
</evidence>
<feature type="region of interest" description="Disordered" evidence="1">
    <location>
        <begin position="196"/>
        <end position="222"/>
    </location>
</feature>
<evidence type="ECO:0000313" key="5">
    <source>
        <dbReference type="EMBL" id="SSA46857.1"/>
    </source>
</evidence>
<dbReference type="OrthoDB" id="8479416at2"/>
<accession>A0A2Y9AWE6</accession>
<evidence type="ECO:0000256" key="1">
    <source>
        <dbReference type="SAM" id="MobiDB-lite"/>
    </source>
</evidence>
<feature type="domain" description="SPOR" evidence="3">
    <location>
        <begin position="241"/>
        <end position="326"/>
    </location>
</feature>
<keyword evidence="2" id="KW-0472">Membrane</keyword>
<dbReference type="EMBL" id="QGDJ01000005">
    <property type="protein sequence ID" value="PWJ18331.1"/>
    <property type="molecule type" value="Genomic_DNA"/>
</dbReference>
<evidence type="ECO:0000313" key="4">
    <source>
        <dbReference type="EMBL" id="PWJ18331.1"/>
    </source>
</evidence>
<reference evidence="4 6" key="3">
    <citation type="submission" date="2018-03" db="EMBL/GenBank/DDBJ databases">
        <title>Genomic Encyclopedia of Archaeal and Bacterial Type Strains, Phase II (KMG-II): from individual species to whole genera.</title>
        <authorList>
            <person name="Goeker M."/>
        </authorList>
    </citation>
    <scope>NUCLEOTIDE SEQUENCE [LARGE SCALE GENOMIC DNA]</scope>
    <source>
        <strain evidence="4 6">DSM 25227</strain>
    </source>
</reference>
<keyword evidence="2" id="KW-0812">Transmembrane</keyword>
<keyword evidence="6" id="KW-1185">Reference proteome</keyword>
<keyword evidence="2" id="KW-1133">Transmembrane helix</keyword>
<evidence type="ECO:0000313" key="6">
    <source>
        <dbReference type="Proteomes" id="UP000245839"/>
    </source>
</evidence>
<dbReference type="EMBL" id="UETC01000005">
    <property type="protein sequence ID" value="SSA46857.1"/>
    <property type="molecule type" value="Genomic_DNA"/>
</dbReference>
<dbReference type="Proteomes" id="UP000251571">
    <property type="component" value="Unassembled WGS sequence"/>
</dbReference>
<protein>
    <submittedName>
        <fullName evidence="5">Sporulation related domain-containing protein</fullName>
    </submittedName>
    <submittedName>
        <fullName evidence="4">Sporulation related protein</fullName>
    </submittedName>
</protein>
<dbReference type="InterPro" id="IPR007730">
    <property type="entry name" value="SPOR-like_dom"/>
</dbReference>
<dbReference type="RefSeq" id="WP_109564791.1">
    <property type="nucleotide sequence ID" value="NZ_QGDJ01000005.1"/>
</dbReference>
<dbReference type="Pfam" id="PF05036">
    <property type="entry name" value="SPOR"/>
    <property type="match status" value="1"/>
</dbReference>